<evidence type="ECO:0000259" key="1">
    <source>
        <dbReference type="Pfam" id="PF01408"/>
    </source>
</evidence>
<gene>
    <name evidence="3" type="ORF">ISU10_13310</name>
</gene>
<dbReference type="InterPro" id="IPR051450">
    <property type="entry name" value="Gfo/Idh/MocA_Oxidoreductases"/>
</dbReference>
<protein>
    <submittedName>
        <fullName evidence="3">Gfo/Idh/MocA family oxidoreductase</fullName>
    </submittedName>
</protein>
<reference evidence="3" key="1">
    <citation type="submission" date="2020-11" db="EMBL/GenBank/DDBJ databases">
        <title>Nocardioides cynanchi sp. nov., isolated from soil of rhizosphere of Cynanchum wilfordii.</title>
        <authorList>
            <person name="Lee J.-S."/>
            <person name="Suh M.K."/>
            <person name="Kim J.-S."/>
        </authorList>
    </citation>
    <scope>NUCLEOTIDE SEQUENCE</scope>
    <source>
        <strain evidence="3">KCTC 19276</strain>
    </source>
</reference>
<dbReference type="Gene3D" id="3.30.360.10">
    <property type="entry name" value="Dihydrodipicolinate Reductase, domain 2"/>
    <property type="match status" value="1"/>
</dbReference>
<dbReference type="Pfam" id="PF01408">
    <property type="entry name" value="GFO_IDH_MocA"/>
    <property type="match status" value="1"/>
</dbReference>
<dbReference type="Proteomes" id="UP000660668">
    <property type="component" value="Unassembled WGS sequence"/>
</dbReference>
<dbReference type="AlphaFoldDB" id="A0A930VJJ9"/>
<dbReference type="EMBL" id="JADKPO010000016">
    <property type="protein sequence ID" value="MBF4768744.1"/>
    <property type="molecule type" value="Genomic_DNA"/>
</dbReference>
<dbReference type="PANTHER" id="PTHR43377">
    <property type="entry name" value="BILIVERDIN REDUCTASE A"/>
    <property type="match status" value="1"/>
</dbReference>
<keyword evidence="4" id="KW-1185">Reference proteome</keyword>
<dbReference type="SUPFAM" id="SSF51735">
    <property type="entry name" value="NAD(P)-binding Rossmann-fold domains"/>
    <property type="match status" value="1"/>
</dbReference>
<organism evidence="3 4">
    <name type="scientific">Nocardioides agariphilus</name>
    <dbReference type="NCBI Taxonomy" id="433664"/>
    <lineage>
        <taxon>Bacteria</taxon>
        <taxon>Bacillati</taxon>
        <taxon>Actinomycetota</taxon>
        <taxon>Actinomycetes</taxon>
        <taxon>Propionibacteriales</taxon>
        <taxon>Nocardioidaceae</taxon>
        <taxon>Nocardioides</taxon>
    </lineage>
</organism>
<evidence type="ECO:0000313" key="4">
    <source>
        <dbReference type="Proteomes" id="UP000660668"/>
    </source>
</evidence>
<dbReference type="GO" id="GO:0000166">
    <property type="term" value="F:nucleotide binding"/>
    <property type="evidence" value="ECO:0007669"/>
    <property type="project" value="InterPro"/>
</dbReference>
<evidence type="ECO:0000313" key="3">
    <source>
        <dbReference type="EMBL" id="MBF4768744.1"/>
    </source>
</evidence>
<evidence type="ECO:0000259" key="2">
    <source>
        <dbReference type="Pfam" id="PF22725"/>
    </source>
</evidence>
<dbReference type="Gene3D" id="3.40.50.720">
    <property type="entry name" value="NAD(P)-binding Rossmann-like Domain"/>
    <property type="match status" value="1"/>
</dbReference>
<dbReference type="Pfam" id="PF22725">
    <property type="entry name" value="GFO_IDH_MocA_C3"/>
    <property type="match status" value="1"/>
</dbReference>
<feature type="domain" description="GFO/IDH/MocA-like oxidoreductase" evidence="2">
    <location>
        <begin position="124"/>
        <end position="232"/>
    </location>
</feature>
<sequence>MAGIGYWGSKHVRTMRSLDSVSRVVVIDPSEERVAKLRHSFPEVDGHPDLESALPHIDALVIATPPSTHADLACAAMAAGKHVLVEKPFATNLADAHRMVDTAAEREVVLMVGHTFEYHAAVWALREMVARGELGDLYYVDTARLNLGLYQHDVNVLLDLAPHDISILNYVLGSTPTSVECWASRHAHRRLEDIAYLRVRYDEPHIEANVHVSWLDPCKVRRVTVVGSEKMVVFDDLESEERLRVHNKGVTQPEESGDLSLPPMSYRYGEVVAPYLVVNEPLALEDEHFVDCVLTGMRPLTDGHNGLAVVEVLEAAQLSLKERREVFLEEVRRGSTSLARLRQPAVAHSREAV</sequence>
<feature type="domain" description="Gfo/Idh/MocA-like oxidoreductase N-terminal" evidence="1">
    <location>
        <begin position="1"/>
        <end position="114"/>
    </location>
</feature>
<proteinExistence type="predicted"/>
<name>A0A930VJJ9_9ACTN</name>
<dbReference type="InterPro" id="IPR036291">
    <property type="entry name" value="NAD(P)-bd_dom_sf"/>
</dbReference>
<dbReference type="InterPro" id="IPR055170">
    <property type="entry name" value="GFO_IDH_MocA-like_dom"/>
</dbReference>
<dbReference type="SUPFAM" id="SSF55347">
    <property type="entry name" value="Glyceraldehyde-3-phosphate dehydrogenase-like, C-terminal domain"/>
    <property type="match status" value="1"/>
</dbReference>
<dbReference type="PANTHER" id="PTHR43377:SF6">
    <property type="entry name" value="GFO_IDH_MOCA-LIKE OXIDOREDUCTASE N-TERMINAL DOMAIN-CONTAINING PROTEIN"/>
    <property type="match status" value="1"/>
</dbReference>
<comment type="caution">
    <text evidence="3">The sequence shown here is derived from an EMBL/GenBank/DDBJ whole genome shotgun (WGS) entry which is preliminary data.</text>
</comment>
<accession>A0A930VJJ9</accession>
<dbReference type="InterPro" id="IPR000683">
    <property type="entry name" value="Gfo/Idh/MocA-like_OxRdtase_N"/>
</dbReference>